<evidence type="ECO:0000313" key="2">
    <source>
        <dbReference type="Proteomes" id="UP001239111"/>
    </source>
</evidence>
<gene>
    <name evidence="1" type="ORF">QAD02_017613</name>
</gene>
<accession>A0ACC2PG74</accession>
<proteinExistence type="predicted"/>
<dbReference type="EMBL" id="CM056741">
    <property type="protein sequence ID" value="KAJ8681821.1"/>
    <property type="molecule type" value="Genomic_DNA"/>
</dbReference>
<protein>
    <submittedName>
        <fullName evidence="1">Uncharacterized protein</fullName>
    </submittedName>
</protein>
<name>A0ACC2PG74_9HYME</name>
<sequence>MRTLNASRWPFDYPSVMVTEVPGDDTEDDEIESNKKCYHLFIDKVKILASYHVEEISQALISSNFVFNKLYPKVCAASLEFMQMYFANIFTNGARSKLSKLKEKALTLNNGLKNLAVTDFLEKGEIDLLDSDLID</sequence>
<comment type="caution">
    <text evidence="1">The sequence shown here is derived from an EMBL/GenBank/DDBJ whole genome shotgun (WGS) entry which is preliminary data.</text>
</comment>
<reference evidence="1" key="1">
    <citation type="submission" date="2023-04" db="EMBL/GenBank/DDBJ databases">
        <title>A chromosome-level genome assembly of the parasitoid wasp Eretmocerus hayati.</title>
        <authorList>
            <person name="Zhong Y."/>
            <person name="Liu S."/>
            <person name="Liu Y."/>
        </authorList>
    </citation>
    <scope>NUCLEOTIDE SEQUENCE</scope>
    <source>
        <strain evidence="1">ZJU_SS_LIU_2023</strain>
    </source>
</reference>
<keyword evidence="2" id="KW-1185">Reference proteome</keyword>
<organism evidence="1 2">
    <name type="scientific">Eretmocerus hayati</name>
    <dbReference type="NCBI Taxonomy" id="131215"/>
    <lineage>
        <taxon>Eukaryota</taxon>
        <taxon>Metazoa</taxon>
        <taxon>Ecdysozoa</taxon>
        <taxon>Arthropoda</taxon>
        <taxon>Hexapoda</taxon>
        <taxon>Insecta</taxon>
        <taxon>Pterygota</taxon>
        <taxon>Neoptera</taxon>
        <taxon>Endopterygota</taxon>
        <taxon>Hymenoptera</taxon>
        <taxon>Apocrita</taxon>
        <taxon>Proctotrupomorpha</taxon>
        <taxon>Chalcidoidea</taxon>
        <taxon>Aphelinidae</taxon>
        <taxon>Aphelininae</taxon>
        <taxon>Eretmocerus</taxon>
    </lineage>
</organism>
<evidence type="ECO:0000313" key="1">
    <source>
        <dbReference type="EMBL" id="KAJ8681821.1"/>
    </source>
</evidence>
<dbReference type="Proteomes" id="UP001239111">
    <property type="component" value="Chromosome 1"/>
</dbReference>